<accession>A0A9J7LTY9</accession>
<keyword evidence="14" id="KW-0496">Mitochondrion</keyword>
<gene>
    <name evidence="22" type="primary">LOC118423996</name>
</gene>
<dbReference type="GO" id="GO:0000139">
    <property type="term" value="C:Golgi membrane"/>
    <property type="evidence" value="ECO:0007669"/>
    <property type="project" value="UniProtKB-SubCell"/>
</dbReference>
<keyword evidence="13" id="KW-0333">Golgi apparatus</keyword>
<dbReference type="OMA" id="MEVKTCA"/>
<sequence length="262" mass="28147">MASLNDYIFLHILSAIVVVLIRPAVAANCIQTGPCSCDMDDGTGTIDLSSLAGSGAPAFSGSATKWPDDSWQYSYNPCTPFDMQQCYSVAACQVRSDGSGESYDVGSQDSVMFSMDGNDVSITYNAYDYQRHSIVKLVCSSSTVFTVDGENPDETTAFYFTLESPACCPQGSGPGPTGPGPNPDPTITISISVGSIMCIIFFPTVCIYIVAGVLINKYAREREGRDVIPHMAFWGSLPGLIKDGFLFVWASMPCRKKGYSEI</sequence>
<evidence type="ECO:0000259" key="20">
    <source>
        <dbReference type="PROSITE" id="PS51914"/>
    </source>
</evidence>
<evidence type="ECO:0000256" key="19">
    <source>
        <dbReference type="SAM" id="SignalP"/>
    </source>
</evidence>
<dbReference type="GO" id="GO:0006914">
    <property type="term" value="P:autophagy"/>
    <property type="evidence" value="ECO:0007669"/>
    <property type="project" value="UniProtKB-KW"/>
</dbReference>
<evidence type="ECO:0000256" key="7">
    <source>
        <dbReference type="ARBA" id="ARBA00022448"/>
    </source>
</evidence>
<dbReference type="InterPro" id="IPR009011">
    <property type="entry name" value="Man6P_isomerase_rcpt-bd_dom_sf"/>
</dbReference>
<evidence type="ECO:0000256" key="4">
    <source>
        <dbReference type="ARBA" id="ARBA00004472"/>
    </source>
</evidence>
<comment type="subcellular location">
    <subcellularLocation>
        <location evidence="2">Cytoplasmic vesicle membrane</location>
        <topology evidence="2">Single-pass type I membrane protein</topology>
    </subcellularLocation>
    <subcellularLocation>
        <location evidence="3">Golgi apparatus membrane</location>
    </subcellularLocation>
    <subcellularLocation>
        <location evidence="1">Mitochondrion membrane</location>
        <topology evidence="1">Single-pass membrane protein</topology>
    </subcellularLocation>
    <subcellularLocation>
        <location evidence="4">Preautophagosomal structure membrane</location>
        <topology evidence="4">Single-pass type I membrane protein</topology>
    </subcellularLocation>
</comment>
<evidence type="ECO:0000256" key="17">
    <source>
        <dbReference type="ARBA" id="ARBA00023329"/>
    </source>
</evidence>
<dbReference type="GeneID" id="118423996"/>
<dbReference type="GO" id="GO:0034045">
    <property type="term" value="C:phagophore assembly site membrane"/>
    <property type="evidence" value="ECO:0007669"/>
    <property type="project" value="UniProtKB-SubCell"/>
</dbReference>
<dbReference type="PANTHER" id="PTHR15071:SF0">
    <property type="entry name" value="MANNOSE 6-PHOSPHATE RECEPTOR-LIKE PROTEIN 1"/>
    <property type="match status" value="1"/>
</dbReference>
<reference evidence="22" key="2">
    <citation type="submission" date="2025-08" db="UniProtKB">
        <authorList>
            <consortium name="RefSeq"/>
        </authorList>
    </citation>
    <scope>IDENTIFICATION</scope>
    <source>
        <strain evidence="22">S238N-H82</strain>
        <tissue evidence="22">Testes</tissue>
    </source>
</reference>
<protein>
    <recommendedName>
        <fullName evidence="6">Autophagy-related protein 27</fullName>
    </recommendedName>
</protein>
<evidence type="ECO:0000256" key="14">
    <source>
        <dbReference type="ARBA" id="ARBA00023128"/>
    </source>
</evidence>
<keyword evidence="10" id="KW-0653">Protein transport</keyword>
<keyword evidence="21" id="KW-1185">Reference proteome</keyword>
<evidence type="ECO:0000256" key="16">
    <source>
        <dbReference type="ARBA" id="ARBA00023157"/>
    </source>
</evidence>
<reference evidence="21" key="1">
    <citation type="journal article" date="2020" name="Nat. Ecol. Evol.">
        <title>Deeply conserved synteny resolves early events in vertebrate evolution.</title>
        <authorList>
            <person name="Simakov O."/>
            <person name="Marletaz F."/>
            <person name="Yue J.X."/>
            <person name="O'Connell B."/>
            <person name="Jenkins J."/>
            <person name="Brandt A."/>
            <person name="Calef R."/>
            <person name="Tung C.H."/>
            <person name="Huang T.K."/>
            <person name="Schmutz J."/>
            <person name="Satoh N."/>
            <person name="Yu J.K."/>
            <person name="Putnam N.H."/>
            <person name="Green R.E."/>
            <person name="Rokhsar D.S."/>
        </authorList>
    </citation>
    <scope>NUCLEOTIDE SEQUENCE [LARGE SCALE GENOMIC DNA]</scope>
    <source>
        <strain evidence="21">S238N-H82</strain>
    </source>
</reference>
<evidence type="ECO:0000256" key="10">
    <source>
        <dbReference type="ARBA" id="ARBA00022927"/>
    </source>
</evidence>
<keyword evidence="17" id="KW-0968">Cytoplasmic vesicle</keyword>
<keyword evidence="16" id="KW-1015">Disulfide bond</keyword>
<dbReference type="GO" id="GO:0031966">
    <property type="term" value="C:mitochondrial membrane"/>
    <property type="evidence" value="ECO:0007669"/>
    <property type="project" value="UniProtKB-SubCell"/>
</dbReference>
<evidence type="ECO:0000256" key="5">
    <source>
        <dbReference type="ARBA" id="ARBA00005363"/>
    </source>
</evidence>
<dbReference type="GO" id="GO:0010008">
    <property type="term" value="C:endosome membrane"/>
    <property type="evidence" value="ECO:0007669"/>
    <property type="project" value="UniProtKB-SubCell"/>
</dbReference>
<name>A0A9J7LTY9_BRAFL</name>
<organism evidence="21 22">
    <name type="scientific">Branchiostoma floridae</name>
    <name type="common">Florida lancelet</name>
    <name type="synonym">Amphioxus</name>
    <dbReference type="NCBI Taxonomy" id="7739"/>
    <lineage>
        <taxon>Eukaryota</taxon>
        <taxon>Metazoa</taxon>
        <taxon>Chordata</taxon>
        <taxon>Cephalochordata</taxon>
        <taxon>Leptocardii</taxon>
        <taxon>Amphioxiformes</taxon>
        <taxon>Branchiostomatidae</taxon>
        <taxon>Branchiostoma</taxon>
    </lineage>
</organism>
<evidence type="ECO:0000256" key="11">
    <source>
        <dbReference type="ARBA" id="ARBA00022989"/>
    </source>
</evidence>
<dbReference type="SUPFAM" id="SSF50911">
    <property type="entry name" value="Mannose 6-phosphate receptor domain"/>
    <property type="match status" value="1"/>
</dbReference>
<dbReference type="AlphaFoldDB" id="A0A9J7LTY9"/>
<dbReference type="InterPro" id="IPR044865">
    <property type="entry name" value="MRH_dom"/>
</dbReference>
<keyword evidence="8 18" id="KW-0812">Transmembrane</keyword>
<evidence type="ECO:0000256" key="2">
    <source>
        <dbReference type="ARBA" id="ARBA00004358"/>
    </source>
</evidence>
<dbReference type="Pfam" id="PF09451">
    <property type="entry name" value="ATG27"/>
    <property type="match status" value="1"/>
</dbReference>
<feature type="domain" description="MRH" evidence="20">
    <location>
        <begin position="33"/>
        <end position="170"/>
    </location>
</feature>
<evidence type="ECO:0000256" key="6">
    <source>
        <dbReference type="ARBA" id="ARBA00013776"/>
    </source>
</evidence>
<evidence type="ECO:0000256" key="12">
    <source>
        <dbReference type="ARBA" id="ARBA00023006"/>
    </source>
</evidence>
<feature type="chain" id="PRO_5039928019" description="Autophagy-related protein 27" evidence="19">
    <location>
        <begin position="27"/>
        <end position="262"/>
    </location>
</feature>
<dbReference type="KEGG" id="bfo:118423996"/>
<comment type="similarity">
    <text evidence="5">Belongs to the ATG27 family.</text>
</comment>
<keyword evidence="15 18" id="KW-0472">Membrane</keyword>
<dbReference type="Proteomes" id="UP000001554">
    <property type="component" value="Chromosome 10"/>
</dbReference>
<keyword evidence="11 18" id="KW-1133">Transmembrane helix</keyword>
<dbReference type="RefSeq" id="XP_035688268.1">
    <property type="nucleotide sequence ID" value="XM_035832375.1"/>
</dbReference>
<evidence type="ECO:0000313" key="21">
    <source>
        <dbReference type="Proteomes" id="UP000001554"/>
    </source>
</evidence>
<dbReference type="InterPro" id="IPR018939">
    <property type="entry name" value="Autophagy-rel_prot_27"/>
</dbReference>
<dbReference type="PANTHER" id="PTHR15071">
    <property type="entry name" value="MANNOSE-6-PHOSPHATE RECEPTOR FAMILY MEMBER"/>
    <property type="match status" value="1"/>
</dbReference>
<evidence type="ECO:0000256" key="15">
    <source>
        <dbReference type="ARBA" id="ARBA00023136"/>
    </source>
</evidence>
<keyword evidence="7" id="KW-0813">Transport</keyword>
<evidence type="ECO:0000256" key="1">
    <source>
        <dbReference type="ARBA" id="ARBA00004304"/>
    </source>
</evidence>
<dbReference type="FunFam" id="2.70.130.10:FF:000029">
    <property type="entry name" value="uncharacterized protein LOC100184158"/>
    <property type="match status" value="1"/>
</dbReference>
<evidence type="ECO:0000256" key="8">
    <source>
        <dbReference type="ARBA" id="ARBA00022692"/>
    </source>
</evidence>
<dbReference type="OrthoDB" id="29460at2759"/>
<evidence type="ECO:0000256" key="3">
    <source>
        <dbReference type="ARBA" id="ARBA00004394"/>
    </source>
</evidence>
<keyword evidence="9 19" id="KW-0732">Signal</keyword>
<feature type="signal peptide" evidence="19">
    <location>
        <begin position="1"/>
        <end position="26"/>
    </location>
</feature>
<dbReference type="PROSITE" id="PS51914">
    <property type="entry name" value="MRH"/>
    <property type="match status" value="1"/>
</dbReference>
<proteinExistence type="inferred from homology"/>
<evidence type="ECO:0000256" key="18">
    <source>
        <dbReference type="SAM" id="Phobius"/>
    </source>
</evidence>
<evidence type="ECO:0000256" key="9">
    <source>
        <dbReference type="ARBA" id="ARBA00022729"/>
    </source>
</evidence>
<evidence type="ECO:0000313" key="22">
    <source>
        <dbReference type="RefSeq" id="XP_035688268.1"/>
    </source>
</evidence>
<dbReference type="Gene3D" id="2.70.130.10">
    <property type="entry name" value="Mannose-6-phosphate receptor binding domain"/>
    <property type="match status" value="1"/>
</dbReference>
<keyword evidence="12" id="KW-0072">Autophagy</keyword>
<dbReference type="GO" id="GO:0015031">
    <property type="term" value="P:protein transport"/>
    <property type="evidence" value="ECO:0007669"/>
    <property type="project" value="UniProtKB-KW"/>
</dbReference>
<evidence type="ECO:0000256" key="13">
    <source>
        <dbReference type="ARBA" id="ARBA00023034"/>
    </source>
</evidence>
<feature type="transmembrane region" description="Helical" evidence="18">
    <location>
        <begin position="191"/>
        <end position="215"/>
    </location>
</feature>